<accession>A0AAV4W3L1</accession>
<gene>
    <name evidence="1" type="ORF">CEXT_427241</name>
</gene>
<dbReference type="AlphaFoldDB" id="A0AAV4W3L1"/>
<sequence>MATTITPHHVTVPRAELPQGSFPPRLIKVNPSTANLSPWGEKLTKRPRAVYDVSYECFPKLKKHHGCYSEQAQASSVAITWPSRSPDLTQLNLFLWSYKKDIVNQASVYMIPFKMVIPETAVLIITPEMLKKQIVQTGYSP</sequence>
<keyword evidence="2" id="KW-1185">Reference proteome</keyword>
<reference evidence="1 2" key="1">
    <citation type="submission" date="2021-06" db="EMBL/GenBank/DDBJ databases">
        <title>Caerostris extrusa draft genome.</title>
        <authorList>
            <person name="Kono N."/>
            <person name="Arakawa K."/>
        </authorList>
    </citation>
    <scope>NUCLEOTIDE SEQUENCE [LARGE SCALE GENOMIC DNA]</scope>
</reference>
<dbReference type="Proteomes" id="UP001054945">
    <property type="component" value="Unassembled WGS sequence"/>
</dbReference>
<organism evidence="1 2">
    <name type="scientific">Caerostris extrusa</name>
    <name type="common">Bark spider</name>
    <name type="synonym">Caerostris bankana</name>
    <dbReference type="NCBI Taxonomy" id="172846"/>
    <lineage>
        <taxon>Eukaryota</taxon>
        <taxon>Metazoa</taxon>
        <taxon>Ecdysozoa</taxon>
        <taxon>Arthropoda</taxon>
        <taxon>Chelicerata</taxon>
        <taxon>Arachnida</taxon>
        <taxon>Araneae</taxon>
        <taxon>Araneomorphae</taxon>
        <taxon>Entelegynae</taxon>
        <taxon>Araneoidea</taxon>
        <taxon>Araneidae</taxon>
        <taxon>Caerostris</taxon>
    </lineage>
</organism>
<evidence type="ECO:0000313" key="2">
    <source>
        <dbReference type="Proteomes" id="UP001054945"/>
    </source>
</evidence>
<name>A0AAV4W3L1_CAEEX</name>
<comment type="caution">
    <text evidence="1">The sequence shown here is derived from an EMBL/GenBank/DDBJ whole genome shotgun (WGS) entry which is preliminary data.</text>
</comment>
<proteinExistence type="predicted"/>
<dbReference type="EMBL" id="BPLR01015604">
    <property type="protein sequence ID" value="GIY77317.1"/>
    <property type="molecule type" value="Genomic_DNA"/>
</dbReference>
<evidence type="ECO:0000313" key="1">
    <source>
        <dbReference type="EMBL" id="GIY77317.1"/>
    </source>
</evidence>
<protein>
    <submittedName>
        <fullName evidence="1">Uncharacterized protein</fullName>
    </submittedName>
</protein>